<dbReference type="Proteomes" id="UP001596160">
    <property type="component" value="Unassembled WGS sequence"/>
</dbReference>
<protein>
    <submittedName>
        <fullName evidence="2">FAD-dependent oxidoreductase</fullName>
    </submittedName>
</protein>
<organism evidence="2 3">
    <name type="scientific">Streptomyces amakusaensis</name>
    <dbReference type="NCBI Taxonomy" id="67271"/>
    <lineage>
        <taxon>Bacteria</taxon>
        <taxon>Bacillati</taxon>
        <taxon>Actinomycetota</taxon>
        <taxon>Actinomycetes</taxon>
        <taxon>Kitasatosporales</taxon>
        <taxon>Streptomycetaceae</taxon>
        <taxon>Streptomyces</taxon>
    </lineage>
</organism>
<name>A0ABW0AP08_9ACTN</name>
<accession>A0ABW0AP08</accession>
<proteinExistence type="predicted"/>
<dbReference type="Gene3D" id="3.50.50.60">
    <property type="entry name" value="FAD/NAD(P)-binding domain"/>
    <property type="match status" value="1"/>
</dbReference>
<evidence type="ECO:0000259" key="1">
    <source>
        <dbReference type="Pfam" id="PF07992"/>
    </source>
</evidence>
<feature type="domain" description="FAD/NAD(P)-binding" evidence="1">
    <location>
        <begin position="8"/>
        <end position="40"/>
    </location>
</feature>
<keyword evidence="3" id="KW-1185">Reference proteome</keyword>
<dbReference type="InterPro" id="IPR023753">
    <property type="entry name" value="FAD/NAD-binding_dom"/>
</dbReference>
<dbReference type="Pfam" id="PF07992">
    <property type="entry name" value="Pyr_redox_2"/>
    <property type="match status" value="1"/>
</dbReference>
<dbReference type="RefSeq" id="WP_381734894.1">
    <property type="nucleotide sequence ID" value="NZ_BAAASB010000018.1"/>
</dbReference>
<dbReference type="InterPro" id="IPR036188">
    <property type="entry name" value="FAD/NAD-bd_sf"/>
</dbReference>
<comment type="caution">
    <text evidence="2">The sequence shown here is derived from an EMBL/GenBank/DDBJ whole genome shotgun (WGS) entry which is preliminary data.</text>
</comment>
<sequence length="49" mass="5277">MERVNTKNVIVIGSGIAGTASAFRLWQSGYHVTLLGRRSNPRALRPPGA</sequence>
<evidence type="ECO:0000313" key="2">
    <source>
        <dbReference type="EMBL" id="MFC5155246.1"/>
    </source>
</evidence>
<gene>
    <name evidence="2" type="ORF">ACFPRH_26275</name>
</gene>
<dbReference type="SUPFAM" id="SSF51971">
    <property type="entry name" value="Nucleotide-binding domain"/>
    <property type="match status" value="1"/>
</dbReference>
<evidence type="ECO:0000313" key="3">
    <source>
        <dbReference type="Proteomes" id="UP001596160"/>
    </source>
</evidence>
<reference evidence="3" key="1">
    <citation type="journal article" date="2019" name="Int. J. Syst. Evol. Microbiol.">
        <title>The Global Catalogue of Microorganisms (GCM) 10K type strain sequencing project: providing services to taxonomists for standard genome sequencing and annotation.</title>
        <authorList>
            <consortium name="The Broad Institute Genomics Platform"/>
            <consortium name="The Broad Institute Genome Sequencing Center for Infectious Disease"/>
            <person name="Wu L."/>
            <person name="Ma J."/>
        </authorList>
    </citation>
    <scope>NUCLEOTIDE SEQUENCE [LARGE SCALE GENOMIC DNA]</scope>
    <source>
        <strain evidence="3">PCU 266</strain>
    </source>
</reference>
<dbReference type="EMBL" id="JBHSKP010000021">
    <property type="protein sequence ID" value="MFC5155246.1"/>
    <property type="molecule type" value="Genomic_DNA"/>
</dbReference>